<evidence type="ECO:0000259" key="1">
    <source>
        <dbReference type="Pfam" id="PF13518"/>
    </source>
</evidence>
<dbReference type="Pfam" id="PF13518">
    <property type="entry name" value="HTH_28"/>
    <property type="match status" value="1"/>
</dbReference>
<dbReference type="InterPro" id="IPR055247">
    <property type="entry name" value="InsJ-like_HTH"/>
</dbReference>
<dbReference type="InterPro" id="IPR009057">
    <property type="entry name" value="Homeodomain-like_sf"/>
</dbReference>
<reference evidence="3" key="1">
    <citation type="journal article" date="2019" name="Int. J. Syst. Evol. Microbiol.">
        <title>The Global Catalogue of Microorganisms (GCM) 10K type strain sequencing project: providing services to taxonomists for standard genome sequencing and annotation.</title>
        <authorList>
            <consortium name="The Broad Institute Genomics Platform"/>
            <consortium name="The Broad Institute Genome Sequencing Center for Infectious Disease"/>
            <person name="Wu L."/>
            <person name="Ma J."/>
        </authorList>
    </citation>
    <scope>NUCLEOTIDE SEQUENCE [LARGE SCALE GENOMIC DNA]</scope>
    <source>
        <strain evidence="3">CGMCC 1.13574</strain>
    </source>
</reference>
<sequence>MAYKGQKFNSYSFETKKKAIEMLLCGMTKQEVADTLGIYDLDRLKVWMRKYREEGEVGLLDRRSSAHRKRAIGVQRIERAELKRDIIEKCIELLKREGMR</sequence>
<comment type="caution">
    <text evidence="2">The sequence shown here is derived from an EMBL/GenBank/DDBJ whole genome shotgun (WGS) entry which is preliminary data.</text>
</comment>
<dbReference type="RefSeq" id="WP_386043729.1">
    <property type="nucleotide sequence ID" value="NZ_JBHUIO010000002.1"/>
</dbReference>
<organism evidence="2 3">
    <name type="scientific">Tumebacillus lipolyticus</name>
    <dbReference type="NCBI Taxonomy" id="1280370"/>
    <lineage>
        <taxon>Bacteria</taxon>
        <taxon>Bacillati</taxon>
        <taxon>Bacillota</taxon>
        <taxon>Bacilli</taxon>
        <taxon>Bacillales</taxon>
        <taxon>Alicyclobacillaceae</taxon>
        <taxon>Tumebacillus</taxon>
    </lineage>
</organism>
<name>A0ABW4ZS10_9BACL</name>
<dbReference type="Proteomes" id="UP001597343">
    <property type="component" value="Unassembled WGS sequence"/>
</dbReference>
<dbReference type="EMBL" id="JBHUIO010000002">
    <property type="protein sequence ID" value="MFD2168743.1"/>
    <property type="molecule type" value="Genomic_DNA"/>
</dbReference>
<protein>
    <submittedName>
        <fullName evidence="2">Helix-turn-helix domain-containing protein</fullName>
    </submittedName>
</protein>
<keyword evidence="3" id="KW-1185">Reference proteome</keyword>
<evidence type="ECO:0000313" key="2">
    <source>
        <dbReference type="EMBL" id="MFD2168743.1"/>
    </source>
</evidence>
<gene>
    <name evidence="2" type="ORF">ACFSOY_01760</name>
</gene>
<evidence type="ECO:0000313" key="3">
    <source>
        <dbReference type="Proteomes" id="UP001597343"/>
    </source>
</evidence>
<feature type="domain" description="Insertion element IS150 protein InsJ-like helix-turn-helix" evidence="1">
    <location>
        <begin position="16"/>
        <end position="64"/>
    </location>
</feature>
<proteinExistence type="predicted"/>
<dbReference type="SUPFAM" id="SSF46689">
    <property type="entry name" value="Homeodomain-like"/>
    <property type="match status" value="1"/>
</dbReference>
<accession>A0ABW4ZS10</accession>